<feature type="compositionally biased region" description="Basic and acidic residues" evidence="1">
    <location>
        <begin position="1"/>
        <end position="17"/>
    </location>
</feature>
<dbReference type="EMBL" id="JBHUEA010000010">
    <property type="protein sequence ID" value="MFD1721497.1"/>
    <property type="molecule type" value="Genomic_DNA"/>
</dbReference>
<dbReference type="RefSeq" id="WP_377933780.1">
    <property type="nucleotide sequence ID" value="NZ_JBHUEA010000010.1"/>
</dbReference>
<dbReference type="Gene3D" id="3.20.20.100">
    <property type="entry name" value="NADP-dependent oxidoreductase domain"/>
    <property type="match status" value="1"/>
</dbReference>
<evidence type="ECO:0000256" key="1">
    <source>
        <dbReference type="SAM" id="MobiDB-lite"/>
    </source>
</evidence>
<dbReference type="Pfam" id="PF00248">
    <property type="entry name" value="Aldo_ket_red"/>
    <property type="match status" value="1"/>
</dbReference>
<evidence type="ECO:0000313" key="4">
    <source>
        <dbReference type="Proteomes" id="UP001597347"/>
    </source>
</evidence>
<accession>A0ABW4LGB9</accession>
<dbReference type="InterPro" id="IPR023210">
    <property type="entry name" value="NADP_OxRdtase_dom"/>
</dbReference>
<name>A0ABW4LGB9_9MICO</name>
<gene>
    <name evidence="3" type="ORF">ACFSBI_08040</name>
</gene>
<dbReference type="PANTHER" id="PTHR43364:SF6">
    <property type="entry name" value="OXIDOREDUCTASE-RELATED"/>
    <property type="match status" value="1"/>
</dbReference>
<feature type="domain" description="NADP-dependent oxidoreductase" evidence="2">
    <location>
        <begin position="117"/>
        <end position="367"/>
    </location>
</feature>
<keyword evidence="4" id="KW-1185">Reference proteome</keyword>
<protein>
    <submittedName>
        <fullName evidence="3">Aldo/keto reductase</fullName>
    </submittedName>
</protein>
<comment type="caution">
    <text evidence="3">The sequence shown here is derived from an EMBL/GenBank/DDBJ whole genome shotgun (WGS) entry which is preliminary data.</text>
</comment>
<organism evidence="3 4">
    <name type="scientific">Amnibacterium endophyticum</name>
    <dbReference type="NCBI Taxonomy" id="2109337"/>
    <lineage>
        <taxon>Bacteria</taxon>
        <taxon>Bacillati</taxon>
        <taxon>Actinomycetota</taxon>
        <taxon>Actinomycetes</taxon>
        <taxon>Micrococcales</taxon>
        <taxon>Microbacteriaceae</taxon>
        <taxon>Amnibacterium</taxon>
    </lineage>
</organism>
<evidence type="ECO:0000313" key="3">
    <source>
        <dbReference type="EMBL" id="MFD1721497.1"/>
    </source>
</evidence>
<sequence>MHDDARRGAGRPDDETRPLLFAPPETPADPEPAVAAALSVIQRSLAAMSSAATRPLLDPPTQPFRLRPVAGTGVAVFPVVLDTRLLGGLPDRTGAHRVLDAYAAIGGNALVVDDAPDGVAAQTVGTWLAARRRRDSTVLLGRVGSGGLAAPQLAAAVERLLRRLGTDRLDLLVLAGEPAGTSFEETLTAGAGLVEQERAGHLVAGPIGASRLIRARVLAGQRDLPRLAGLATPYSLLRRDAHEGETAAVVHAQQLALLPTAPLAGGFLAGEAPTRSALRRLRELHPERAQRMQPLVNRRGLKVLDAVVAVAAEREVPPSAVALAWLLTRPHVAAPVVAAASVEQVWSAGAAASVHLSRAEAAALERASA</sequence>
<dbReference type="InterPro" id="IPR036812">
    <property type="entry name" value="NAD(P)_OxRdtase_dom_sf"/>
</dbReference>
<dbReference type="Proteomes" id="UP001597347">
    <property type="component" value="Unassembled WGS sequence"/>
</dbReference>
<reference evidence="4" key="1">
    <citation type="journal article" date="2019" name="Int. J. Syst. Evol. Microbiol.">
        <title>The Global Catalogue of Microorganisms (GCM) 10K type strain sequencing project: providing services to taxonomists for standard genome sequencing and annotation.</title>
        <authorList>
            <consortium name="The Broad Institute Genomics Platform"/>
            <consortium name="The Broad Institute Genome Sequencing Center for Infectious Disease"/>
            <person name="Wu L."/>
            <person name="Ma J."/>
        </authorList>
    </citation>
    <scope>NUCLEOTIDE SEQUENCE [LARGE SCALE GENOMIC DNA]</scope>
    <source>
        <strain evidence="4">CGMCC 1.12471</strain>
    </source>
</reference>
<dbReference type="PANTHER" id="PTHR43364">
    <property type="entry name" value="NADH-SPECIFIC METHYLGLYOXAL REDUCTASE-RELATED"/>
    <property type="match status" value="1"/>
</dbReference>
<feature type="region of interest" description="Disordered" evidence="1">
    <location>
        <begin position="1"/>
        <end position="31"/>
    </location>
</feature>
<evidence type="ECO:0000259" key="2">
    <source>
        <dbReference type="Pfam" id="PF00248"/>
    </source>
</evidence>
<dbReference type="InterPro" id="IPR050523">
    <property type="entry name" value="AKR_Detox_Biosynth"/>
</dbReference>
<dbReference type="SUPFAM" id="SSF51430">
    <property type="entry name" value="NAD(P)-linked oxidoreductase"/>
    <property type="match status" value="1"/>
</dbReference>
<proteinExistence type="predicted"/>